<keyword evidence="10 15" id="KW-0798">TonB box</keyword>
<dbReference type="InterPro" id="IPR037066">
    <property type="entry name" value="Plug_dom_sf"/>
</dbReference>
<dbReference type="EMBL" id="JBHUIP010000016">
    <property type="protein sequence ID" value="MFD2265148.1"/>
    <property type="molecule type" value="Genomic_DNA"/>
</dbReference>
<keyword evidence="3 14" id="KW-0813">Transport</keyword>
<dbReference type="InterPro" id="IPR010105">
    <property type="entry name" value="TonB_sidphr_rcpt"/>
</dbReference>
<dbReference type="InterPro" id="IPR012910">
    <property type="entry name" value="Plug_dom"/>
</dbReference>
<dbReference type="Pfam" id="PF07660">
    <property type="entry name" value="STN"/>
    <property type="match status" value="1"/>
</dbReference>
<dbReference type="Pfam" id="PF00593">
    <property type="entry name" value="TonB_dep_Rec_b-barrel"/>
    <property type="match status" value="1"/>
</dbReference>
<evidence type="ECO:0000256" key="14">
    <source>
        <dbReference type="PROSITE-ProRule" id="PRU01360"/>
    </source>
</evidence>
<evidence type="ECO:0000256" key="4">
    <source>
        <dbReference type="ARBA" id="ARBA00022452"/>
    </source>
</evidence>
<dbReference type="PROSITE" id="PS52016">
    <property type="entry name" value="TONB_DEPENDENT_REC_3"/>
    <property type="match status" value="1"/>
</dbReference>
<keyword evidence="12 18" id="KW-0675">Receptor</keyword>
<reference evidence="19" key="1">
    <citation type="journal article" date="2019" name="Int. J. Syst. Evol. Microbiol.">
        <title>The Global Catalogue of Microorganisms (GCM) 10K type strain sequencing project: providing services to taxonomists for standard genome sequencing and annotation.</title>
        <authorList>
            <consortium name="The Broad Institute Genomics Platform"/>
            <consortium name="The Broad Institute Genome Sequencing Center for Infectious Disease"/>
            <person name="Wu L."/>
            <person name="Ma J."/>
        </authorList>
    </citation>
    <scope>NUCLEOTIDE SEQUENCE [LARGE SCALE GENOMIC DNA]</scope>
    <source>
        <strain evidence="19">CGMCC 1.19062</strain>
    </source>
</reference>
<dbReference type="Gene3D" id="3.55.50.30">
    <property type="match status" value="1"/>
</dbReference>
<keyword evidence="8" id="KW-0408">Iron</keyword>
<dbReference type="Gene3D" id="2.40.170.20">
    <property type="entry name" value="TonB-dependent receptor, beta-barrel domain"/>
    <property type="match status" value="1"/>
</dbReference>
<name>A0ABW5DVJ2_9PROT</name>
<dbReference type="InterPro" id="IPR011662">
    <property type="entry name" value="Secretin/TonB_short_N"/>
</dbReference>
<feature type="signal peptide" evidence="16">
    <location>
        <begin position="1"/>
        <end position="23"/>
    </location>
</feature>
<dbReference type="InterPro" id="IPR000531">
    <property type="entry name" value="Beta-barrel_TonB"/>
</dbReference>
<keyword evidence="5" id="KW-0410">Iron transport</keyword>
<dbReference type="SMART" id="SM00965">
    <property type="entry name" value="STN"/>
    <property type="match status" value="1"/>
</dbReference>
<keyword evidence="4 14" id="KW-1134">Transmembrane beta strand</keyword>
<keyword evidence="7 16" id="KW-0732">Signal</keyword>
<dbReference type="PANTHER" id="PTHR32552">
    <property type="entry name" value="FERRICHROME IRON RECEPTOR-RELATED"/>
    <property type="match status" value="1"/>
</dbReference>
<evidence type="ECO:0000313" key="19">
    <source>
        <dbReference type="Proteomes" id="UP001597295"/>
    </source>
</evidence>
<evidence type="ECO:0000259" key="17">
    <source>
        <dbReference type="SMART" id="SM00965"/>
    </source>
</evidence>
<evidence type="ECO:0000256" key="16">
    <source>
        <dbReference type="SAM" id="SignalP"/>
    </source>
</evidence>
<evidence type="ECO:0000256" key="10">
    <source>
        <dbReference type="ARBA" id="ARBA00023077"/>
    </source>
</evidence>
<evidence type="ECO:0000256" key="2">
    <source>
        <dbReference type="ARBA" id="ARBA00009810"/>
    </source>
</evidence>
<feature type="domain" description="Secretin/TonB short N-terminal" evidence="17">
    <location>
        <begin position="65"/>
        <end position="116"/>
    </location>
</feature>
<sequence>MASWAKLKRGGLAALLLSGSALVAVPMIAMVPTEARAQAQAPVAFAINPQSLDGALAAFGAASGIQVLYDAGVANGVRSPGVSGSMDPQEALSRLLAGTGFAPRFTGPKSVTIQKMAAANSGTTTLAPLTLEGRRQESPVGPDQGIIASRSATATKTDTALIDTPQSVSVVTRDAMTAQGARTVDAATRYTSGIRSERFGTDTRHDWFAIRGIHATSDGGFLDGHSMFATGFAGTRIEEFGLERIEVVKGPNSAMYGGAPAGGFVNMVSKRPQFENGYEVQTGVDNFGQFYAGADATGAVDASGKLAYRLIALGRAGEVEGDGAKDERFFIAPSLTWRPTDDTTLTVLASYQKDHTGPKLKPTFLPYVGTVDPIPGYGHIDRDFNFGEDSLDGFDRDQIMLGYDFEHKVNDQLTLRQSTKYTYLDVSYGLTYSMPNGGTGTTFNRLWGLSKPESHQVSVDNSAIFKAQTGSVNHTFLGGFDYRYYQTDNYDEFGFPAALDVANPDYDPPAFGRFAYNDNTQKLNQYGVYLQDEMNLDRWYLTLSGRHDWVTLEQNSPTGMDPNLDRKDSSFSGRAALLYKTSIGLSPYVSYSTFFNPVVGENSTGGLYKPETGRQYELGVKFQPEGSRTMITAAVFDIVRENVVSSNVAPFNGRQDDEVRSRGFEIEGSSEIVDGLNLRGAFTYHDLKILEGSNKGERPVSAPELYASAWADYTFQTGDLRGLGFGAGVRYVGDSPANDQNSRYVPDYALADAAIFYDIQGWRLGLNVSNLFDKRYVAACTGTTHGNEYCYWGEGRRAMLNASYKW</sequence>
<evidence type="ECO:0000256" key="15">
    <source>
        <dbReference type="RuleBase" id="RU003357"/>
    </source>
</evidence>
<keyword evidence="13 14" id="KW-0998">Cell outer membrane</keyword>
<comment type="subcellular location">
    <subcellularLocation>
        <location evidence="1 14">Cell outer membrane</location>
        <topology evidence="1 14">Multi-pass membrane protein</topology>
    </subcellularLocation>
</comment>
<evidence type="ECO:0000256" key="5">
    <source>
        <dbReference type="ARBA" id="ARBA00022496"/>
    </source>
</evidence>
<evidence type="ECO:0000256" key="3">
    <source>
        <dbReference type="ARBA" id="ARBA00022448"/>
    </source>
</evidence>
<proteinExistence type="inferred from homology"/>
<evidence type="ECO:0000256" key="12">
    <source>
        <dbReference type="ARBA" id="ARBA00023170"/>
    </source>
</evidence>
<accession>A0ABW5DVJ2</accession>
<dbReference type="Pfam" id="PF07715">
    <property type="entry name" value="Plug"/>
    <property type="match status" value="1"/>
</dbReference>
<dbReference type="SUPFAM" id="SSF56935">
    <property type="entry name" value="Porins"/>
    <property type="match status" value="1"/>
</dbReference>
<protein>
    <submittedName>
        <fullName evidence="18">TonB-dependent siderophore receptor</fullName>
    </submittedName>
</protein>
<keyword evidence="19" id="KW-1185">Reference proteome</keyword>
<evidence type="ECO:0000256" key="8">
    <source>
        <dbReference type="ARBA" id="ARBA00023004"/>
    </source>
</evidence>
<feature type="chain" id="PRO_5047148377" evidence="16">
    <location>
        <begin position="24"/>
        <end position="806"/>
    </location>
</feature>
<evidence type="ECO:0000256" key="11">
    <source>
        <dbReference type="ARBA" id="ARBA00023136"/>
    </source>
</evidence>
<dbReference type="Proteomes" id="UP001597295">
    <property type="component" value="Unassembled WGS sequence"/>
</dbReference>
<evidence type="ECO:0000256" key="13">
    <source>
        <dbReference type="ARBA" id="ARBA00023237"/>
    </source>
</evidence>
<keyword evidence="11 14" id="KW-0472">Membrane</keyword>
<dbReference type="PANTHER" id="PTHR32552:SF68">
    <property type="entry name" value="FERRICHROME OUTER MEMBRANE TRANSPORTER_PHAGE RECEPTOR"/>
    <property type="match status" value="1"/>
</dbReference>
<keyword evidence="9" id="KW-0406">Ion transport</keyword>
<keyword evidence="6 14" id="KW-0812">Transmembrane</keyword>
<evidence type="ECO:0000256" key="7">
    <source>
        <dbReference type="ARBA" id="ARBA00022729"/>
    </source>
</evidence>
<dbReference type="InterPro" id="IPR039426">
    <property type="entry name" value="TonB-dep_rcpt-like"/>
</dbReference>
<dbReference type="CDD" id="cd01347">
    <property type="entry name" value="ligand_gated_channel"/>
    <property type="match status" value="1"/>
</dbReference>
<evidence type="ECO:0000256" key="9">
    <source>
        <dbReference type="ARBA" id="ARBA00023065"/>
    </source>
</evidence>
<dbReference type="RefSeq" id="WP_379878320.1">
    <property type="nucleotide sequence ID" value="NZ_JBHUIP010000016.1"/>
</dbReference>
<comment type="caution">
    <text evidence="18">The sequence shown here is derived from an EMBL/GenBank/DDBJ whole genome shotgun (WGS) entry which is preliminary data.</text>
</comment>
<evidence type="ECO:0000313" key="18">
    <source>
        <dbReference type="EMBL" id="MFD2265148.1"/>
    </source>
</evidence>
<evidence type="ECO:0000256" key="6">
    <source>
        <dbReference type="ARBA" id="ARBA00022692"/>
    </source>
</evidence>
<dbReference type="Gene3D" id="2.170.130.10">
    <property type="entry name" value="TonB-dependent receptor, plug domain"/>
    <property type="match status" value="1"/>
</dbReference>
<gene>
    <name evidence="18" type="ORF">ACFSM5_19755</name>
</gene>
<dbReference type="NCBIfam" id="TIGR01783">
    <property type="entry name" value="TonB-siderophor"/>
    <property type="match status" value="1"/>
</dbReference>
<organism evidence="18 19">
    <name type="scientific">Lacibacterium aquatile</name>
    <dbReference type="NCBI Taxonomy" id="1168082"/>
    <lineage>
        <taxon>Bacteria</taxon>
        <taxon>Pseudomonadati</taxon>
        <taxon>Pseudomonadota</taxon>
        <taxon>Alphaproteobacteria</taxon>
        <taxon>Rhodospirillales</taxon>
        <taxon>Rhodospirillaceae</taxon>
    </lineage>
</organism>
<dbReference type="InterPro" id="IPR036942">
    <property type="entry name" value="Beta-barrel_TonB_sf"/>
</dbReference>
<evidence type="ECO:0000256" key="1">
    <source>
        <dbReference type="ARBA" id="ARBA00004571"/>
    </source>
</evidence>
<comment type="similarity">
    <text evidence="2 14 15">Belongs to the TonB-dependent receptor family.</text>
</comment>